<accession>A0AAE3ZZ59</accession>
<protein>
    <submittedName>
        <fullName evidence="1">CheY-like chemotaxis protein</fullName>
    </submittedName>
</protein>
<reference evidence="1 2" key="1">
    <citation type="submission" date="2023-07" db="EMBL/GenBank/DDBJ databases">
        <title>Sequencing the genomes of 1000 actinobacteria strains.</title>
        <authorList>
            <person name="Klenk H.-P."/>
        </authorList>
    </citation>
    <scope>NUCLEOTIDE SEQUENCE [LARGE SCALE GENOMIC DNA]</scope>
    <source>
        <strain evidence="1 2">DSM 44711</strain>
    </source>
</reference>
<gene>
    <name evidence="1" type="ORF">J2S44_007897</name>
</gene>
<dbReference type="Proteomes" id="UP001183629">
    <property type="component" value="Unassembled WGS sequence"/>
</dbReference>
<dbReference type="InterPro" id="IPR011006">
    <property type="entry name" value="CheY-like_superfamily"/>
</dbReference>
<keyword evidence="2" id="KW-1185">Reference proteome</keyword>
<dbReference type="SUPFAM" id="SSF52172">
    <property type="entry name" value="CheY-like"/>
    <property type="match status" value="1"/>
</dbReference>
<name>A0AAE3ZZ59_9ACTN</name>
<proteinExistence type="predicted"/>
<dbReference type="AlphaFoldDB" id="A0AAE3ZZ59"/>
<evidence type="ECO:0000313" key="1">
    <source>
        <dbReference type="EMBL" id="MDR7327647.1"/>
    </source>
</evidence>
<comment type="caution">
    <text evidence="1">The sequence shown here is derived from an EMBL/GenBank/DDBJ whole genome shotgun (WGS) entry which is preliminary data.</text>
</comment>
<dbReference type="EMBL" id="JAVDYC010000001">
    <property type="protein sequence ID" value="MDR7327647.1"/>
    <property type="molecule type" value="Genomic_DNA"/>
</dbReference>
<sequence length="89" mass="9524">MAGAVPVVEDDRQLRELVRRHLQRAGHTVHSTGSGPAAIGRCGWAASCRISPTCPQLNRPWLDAVVRVADTGPAVTVAHRRRRPGGAGR</sequence>
<organism evidence="1 2">
    <name type="scientific">Catenuloplanes niger</name>
    <dbReference type="NCBI Taxonomy" id="587534"/>
    <lineage>
        <taxon>Bacteria</taxon>
        <taxon>Bacillati</taxon>
        <taxon>Actinomycetota</taxon>
        <taxon>Actinomycetes</taxon>
        <taxon>Micromonosporales</taxon>
        <taxon>Micromonosporaceae</taxon>
        <taxon>Catenuloplanes</taxon>
    </lineage>
</organism>
<evidence type="ECO:0000313" key="2">
    <source>
        <dbReference type="Proteomes" id="UP001183629"/>
    </source>
</evidence>